<feature type="region of interest" description="Disordered" evidence="6">
    <location>
        <begin position="54"/>
        <end position="77"/>
    </location>
</feature>
<evidence type="ECO:0000256" key="7">
    <source>
        <dbReference type="SAM" id="Phobius"/>
    </source>
</evidence>
<protein>
    <submittedName>
        <fullName evidence="10">Uncharacterized protein LOC100578684</fullName>
    </submittedName>
</protein>
<feature type="transmembrane region" description="Helical" evidence="7">
    <location>
        <begin position="12"/>
        <end position="28"/>
    </location>
</feature>
<dbReference type="OrthoDB" id="10052506at2759"/>
<evidence type="ECO:0000313" key="9">
    <source>
        <dbReference type="Proteomes" id="UP000005203"/>
    </source>
</evidence>
<keyword evidence="4 7" id="KW-1133">Transmembrane helix</keyword>
<name>A0A7M7GLQ7_APIME</name>
<evidence type="ECO:0000256" key="3">
    <source>
        <dbReference type="ARBA" id="ARBA00022692"/>
    </source>
</evidence>
<dbReference type="RefSeq" id="XP_006557359.1">
    <property type="nucleotide sequence ID" value="XM_006557296.3"/>
</dbReference>
<evidence type="ECO:0000256" key="5">
    <source>
        <dbReference type="ARBA" id="ARBA00023136"/>
    </source>
</evidence>
<reference evidence="10" key="2">
    <citation type="submission" date="2025-04" db="UniProtKB">
        <authorList>
            <consortium name="RefSeq"/>
        </authorList>
    </citation>
    <scope>IDENTIFICATION</scope>
    <source>
        <strain evidence="10">DH4</strain>
        <tissue evidence="10">Whole body</tissue>
    </source>
</reference>
<dbReference type="Proteomes" id="UP000005203">
    <property type="component" value="Linkage group LG16"/>
</dbReference>
<sequence>MLSLIRYLNNRKFLSLICIPIAAVGYYIEGLLSDRYTPPTAPIMEQREERLLANMNSMPDEKRHSPLEINLPPSLSV</sequence>
<reference evidence="8" key="1">
    <citation type="submission" date="2021-01" db="UniProtKB">
        <authorList>
            <consortium name="EnsemblMetazoa"/>
        </authorList>
    </citation>
    <scope>IDENTIFICATION</scope>
    <source>
        <strain evidence="8">DH4</strain>
    </source>
</reference>
<dbReference type="Pfam" id="PF15990">
    <property type="entry name" value="UPF0767"/>
    <property type="match status" value="1"/>
</dbReference>
<evidence type="ECO:0000256" key="4">
    <source>
        <dbReference type="ARBA" id="ARBA00022989"/>
    </source>
</evidence>
<dbReference type="InterPro" id="IPR031933">
    <property type="entry name" value="UPF0767"/>
</dbReference>
<evidence type="ECO:0000313" key="8">
    <source>
        <dbReference type="EnsemblMetazoa" id="XP_006557359"/>
    </source>
</evidence>
<keyword evidence="9" id="KW-1185">Reference proteome</keyword>
<dbReference type="GeneID" id="100578684"/>
<evidence type="ECO:0000256" key="6">
    <source>
        <dbReference type="SAM" id="MobiDB-lite"/>
    </source>
</evidence>
<dbReference type="KEGG" id="ame:100578684"/>
<proteinExistence type="inferred from homology"/>
<organism evidence="8">
    <name type="scientific">Apis mellifera</name>
    <name type="common">Honeybee</name>
    <dbReference type="NCBI Taxonomy" id="7460"/>
    <lineage>
        <taxon>Eukaryota</taxon>
        <taxon>Metazoa</taxon>
        <taxon>Ecdysozoa</taxon>
        <taxon>Arthropoda</taxon>
        <taxon>Hexapoda</taxon>
        <taxon>Insecta</taxon>
        <taxon>Pterygota</taxon>
        <taxon>Neoptera</taxon>
        <taxon>Endopterygota</taxon>
        <taxon>Hymenoptera</taxon>
        <taxon>Apocrita</taxon>
        <taxon>Aculeata</taxon>
        <taxon>Apoidea</taxon>
        <taxon>Anthophila</taxon>
        <taxon>Apidae</taxon>
        <taxon>Apis</taxon>
    </lineage>
</organism>
<gene>
    <name evidence="10" type="primary">LOC100578684</name>
</gene>
<evidence type="ECO:0000256" key="1">
    <source>
        <dbReference type="ARBA" id="ARBA00004167"/>
    </source>
</evidence>
<comment type="similarity">
    <text evidence="2">Belongs to the SMIM12 family.</text>
</comment>
<keyword evidence="5 7" id="KW-0472">Membrane</keyword>
<accession>A0A7M7GLQ7</accession>
<evidence type="ECO:0000313" key="10">
    <source>
        <dbReference type="RefSeq" id="XP_006557359.1"/>
    </source>
</evidence>
<keyword evidence="3 7" id="KW-0812">Transmembrane</keyword>
<comment type="subcellular location">
    <subcellularLocation>
        <location evidence="1">Membrane</location>
        <topology evidence="1">Single-pass membrane protein</topology>
    </subcellularLocation>
</comment>
<accession>A0A8B6YQ70</accession>
<evidence type="ECO:0000256" key="2">
    <source>
        <dbReference type="ARBA" id="ARBA00007304"/>
    </source>
</evidence>
<dbReference type="AlphaFoldDB" id="A0A7M7GLQ7"/>
<dbReference type="GO" id="GO:0016020">
    <property type="term" value="C:membrane"/>
    <property type="evidence" value="ECO:0007669"/>
    <property type="project" value="UniProtKB-SubCell"/>
</dbReference>
<dbReference type="EnsemblMetazoa" id="XM_006557296">
    <property type="protein sequence ID" value="XP_006557359"/>
    <property type="gene ID" value="LOC100578684"/>
</dbReference>